<evidence type="ECO:0000256" key="7">
    <source>
        <dbReference type="HAMAP-Rule" id="MF_00687"/>
    </source>
</evidence>
<evidence type="ECO:0000313" key="8">
    <source>
        <dbReference type="EMBL" id="NBZ86470.1"/>
    </source>
</evidence>
<evidence type="ECO:0000256" key="3">
    <source>
        <dbReference type="ARBA" id="ARBA00008086"/>
    </source>
</evidence>
<keyword evidence="5 7" id="KW-0862">Zinc</keyword>
<gene>
    <name evidence="7 8" type="primary">kduI</name>
    <name evidence="8" type="ORF">GV832_02660</name>
</gene>
<sequence>MQIYRSLHPDHAKTLDTEGLRKNFLVQGLFQPGTLQMAYSHEDRMILLGAMPLAPLTLPAETKPLTGTDFLLQRRELGLINIGGPGRVTADGVAYDIGTEEALYLGAGTREVMFESLTETPAQFYGNSAPAHKSLPAKKITQAMASPVSLGAQETNNQRVIYRFLHPNVVETCQLLMGLTRLAQGSNWNTMPPHTHDRRCETYLYFDMDPATVVFHFMGEPQETRHLVMKNGDAAISPPWSVHAGCGTGRYTFIWCMAGENQVFEDMDMIAPGSLL</sequence>
<dbReference type="GO" id="GO:0019698">
    <property type="term" value="P:D-galacturonate catabolic process"/>
    <property type="evidence" value="ECO:0007669"/>
    <property type="project" value="TreeGrafter"/>
</dbReference>
<evidence type="ECO:0000256" key="1">
    <source>
        <dbReference type="ARBA" id="ARBA00000552"/>
    </source>
</evidence>
<proteinExistence type="inferred from homology"/>
<feature type="binding site" evidence="7">
    <location>
        <position position="243"/>
    </location>
    <ligand>
        <name>Zn(2+)</name>
        <dbReference type="ChEBI" id="CHEBI:29105"/>
    </ligand>
</feature>
<reference evidence="8" key="1">
    <citation type="submission" date="2020-01" db="EMBL/GenBank/DDBJ databases">
        <authorList>
            <person name="Chen W.-M."/>
        </authorList>
    </citation>
    <scope>NUCLEOTIDE SEQUENCE</scope>
    <source>
        <strain evidence="8">CYK-10</strain>
    </source>
</reference>
<dbReference type="Pfam" id="PF04962">
    <property type="entry name" value="KduI"/>
    <property type="match status" value="1"/>
</dbReference>
<dbReference type="InterPro" id="IPR014710">
    <property type="entry name" value="RmlC-like_jellyroll"/>
</dbReference>
<protein>
    <recommendedName>
        <fullName evidence="7">4-deoxy-L-threo-5-hexosulose-uronate ketol-isomerase</fullName>
        <ecNumber evidence="7">5.3.1.17</ecNumber>
    </recommendedName>
    <alternativeName>
        <fullName evidence="7">5-keto-4-deoxyuronate isomerase</fullName>
    </alternativeName>
    <alternativeName>
        <fullName evidence="7">DKI isomerase</fullName>
    </alternativeName>
</protein>
<dbReference type="SUPFAM" id="SSF51182">
    <property type="entry name" value="RmlC-like cupins"/>
    <property type="match status" value="1"/>
</dbReference>
<organism evidence="8 9">
    <name type="scientific">Stagnihabitans tardus</name>
    <dbReference type="NCBI Taxonomy" id="2699202"/>
    <lineage>
        <taxon>Bacteria</taxon>
        <taxon>Pseudomonadati</taxon>
        <taxon>Pseudomonadota</taxon>
        <taxon>Alphaproteobacteria</taxon>
        <taxon>Rhodobacterales</taxon>
        <taxon>Paracoccaceae</taxon>
        <taxon>Stagnihabitans</taxon>
    </lineage>
</organism>
<accession>A0AAE4YAI5</accession>
<dbReference type="RefSeq" id="WP_168773282.1">
    <property type="nucleotide sequence ID" value="NZ_JAABNR010000002.1"/>
</dbReference>
<dbReference type="PANTHER" id="PTHR38461">
    <property type="entry name" value="4-DEOXY-L-THREO-5-HEXOSULOSE-URONATE KETOL-ISOMERASE"/>
    <property type="match status" value="1"/>
</dbReference>
<dbReference type="EMBL" id="JAABNR010000002">
    <property type="protein sequence ID" value="NBZ86470.1"/>
    <property type="molecule type" value="Genomic_DNA"/>
</dbReference>
<dbReference type="CDD" id="cd20294">
    <property type="entry name" value="cupin_KduI_N"/>
    <property type="match status" value="1"/>
</dbReference>
<dbReference type="InterPro" id="IPR027449">
    <property type="entry name" value="KduI_N"/>
</dbReference>
<dbReference type="EC" id="5.3.1.17" evidence="7"/>
<name>A0AAE4YAI5_9RHOB</name>
<dbReference type="Gene3D" id="2.60.120.10">
    <property type="entry name" value="Jelly Rolls"/>
    <property type="match status" value="1"/>
</dbReference>
<evidence type="ECO:0000256" key="2">
    <source>
        <dbReference type="ARBA" id="ARBA00005148"/>
    </source>
</evidence>
<dbReference type="InterPro" id="IPR011051">
    <property type="entry name" value="RmlC_Cupin_sf"/>
</dbReference>
<evidence type="ECO:0000256" key="5">
    <source>
        <dbReference type="ARBA" id="ARBA00022833"/>
    </source>
</evidence>
<dbReference type="HAMAP" id="MF_00687">
    <property type="entry name" value="KduI"/>
    <property type="match status" value="1"/>
</dbReference>
<keyword evidence="4 7" id="KW-0479">Metal-binding</keyword>
<evidence type="ECO:0000256" key="6">
    <source>
        <dbReference type="ARBA" id="ARBA00023235"/>
    </source>
</evidence>
<keyword evidence="6 7" id="KW-0413">Isomerase</keyword>
<comment type="caution">
    <text evidence="8">The sequence shown here is derived from an EMBL/GenBank/DDBJ whole genome shotgun (WGS) entry which is preliminary data.</text>
</comment>
<feature type="binding site" evidence="7">
    <location>
        <position position="194"/>
    </location>
    <ligand>
        <name>Zn(2+)</name>
        <dbReference type="ChEBI" id="CHEBI:29105"/>
    </ligand>
</feature>
<evidence type="ECO:0000256" key="4">
    <source>
        <dbReference type="ARBA" id="ARBA00022723"/>
    </source>
</evidence>
<keyword evidence="9" id="KW-1185">Reference proteome</keyword>
<dbReference type="Gene3D" id="2.60.120.520">
    <property type="entry name" value="pectin degrading enzyme 5-keto 4- deoxyuronate isomerase, domain 1"/>
    <property type="match status" value="1"/>
</dbReference>
<comment type="pathway">
    <text evidence="2 7">Glycan metabolism; pectin degradation; 2-dehydro-3-deoxy-D-gluconate from pectin: step 4/5.</text>
</comment>
<dbReference type="InterPro" id="IPR007045">
    <property type="entry name" value="KduI"/>
</dbReference>
<dbReference type="GO" id="GO:0045490">
    <property type="term" value="P:pectin catabolic process"/>
    <property type="evidence" value="ECO:0007669"/>
    <property type="project" value="UniProtKB-UniRule"/>
</dbReference>
<dbReference type="PANTHER" id="PTHR38461:SF1">
    <property type="entry name" value="4-DEOXY-L-THREO-5-HEXOSULOSE-URONATE KETOL-ISOMERASE"/>
    <property type="match status" value="1"/>
</dbReference>
<dbReference type="GO" id="GO:0008270">
    <property type="term" value="F:zinc ion binding"/>
    <property type="evidence" value="ECO:0007669"/>
    <property type="project" value="UniProtKB-UniRule"/>
</dbReference>
<dbReference type="AlphaFoldDB" id="A0AAE4YAI5"/>
<comment type="similarity">
    <text evidence="3 7">Belongs to the KduI family.</text>
</comment>
<feature type="binding site" evidence="7">
    <location>
        <position position="201"/>
    </location>
    <ligand>
        <name>Zn(2+)</name>
        <dbReference type="ChEBI" id="CHEBI:29105"/>
    </ligand>
</feature>
<feature type="binding site" evidence="7">
    <location>
        <position position="196"/>
    </location>
    <ligand>
        <name>Zn(2+)</name>
        <dbReference type="ChEBI" id="CHEBI:29105"/>
    </ligand>
</feature>
<comment type="catalytic activity">
    <reaction evidence="1 7">
        <text>5-dehydro-4-deoxy-D-glucuronate = 3-deoxy-D-glycero-2,5-hexodiulosonate</text>
        <dbReference type="Rhea" id="RHEA:23896"/>
        <dbReference type="ChEBI" id="CHEBI:17117"/>
        <dbReference type="ChEBI" id="CHEBI:29071"/>
        <dbReference type="EC" id="5.3.1.17"/>
    </reaction>
</comment>
<evidence type="ECO:0000313" key="9">
    <source>
        <dbReference type="Proteomes" id="UP001193501"/>
    </source>
</evidence>
<dbReference type="InterPro" id="IPR021120">
    <property type="entry name" value="KduI/IolB_isomerase"/>
</dbReference>
<comment type="cofactor">
    <cofactor evidence="7">
        <name>Zn(2+)</name>
        <dbReference type="ChEBI" id="CHEBI:29105"/>
    </cofactor>
    <text evidence="7">Binds 1 zinc ion per subunit.</text>
</comment>
<dbReference type="GO" id="GO:0042840">
    <property type="term" value="P:D-glucuronate catabolic process"/>
    <property type="evidence" value="ECO:0007669"/>
    <property type="project" value="TreeGrafter"/>
</dbReference>
<dbReference type="PIRSF" id="PIRSF006625">
    <property type="entry name" value="KduI"/>
    <property type="match status" value="1"/>
</dbReference>
<dbReference type="NCBIfam" id="NF002091">
    <property type="entry name" value="PRK00924.1"/>
    <property type="match status" value="1"/>
</dbReference>
<dbReference type="Proteomes" id="UP001193501">
    <property type="component" value="Unassembled WGS sequence"/>
</dbReference>
<dbReference type="CDD" id="cd20491">
    <property type="entry name" value="cupin_KduI_C"/>
    <property type="match status" value="1"/>
</dbReference>
<comment type="function">
    <text evidence="7">Catalyzes the isomerization of 5-dehydro-4-deoxy-D-glucuronate to 3-deoxy-D-glycero-2,5-hexodiulosonate.</text>
</comment>
<dbReference type="GO" id="GO:0008697">
    <property type="term" value="F:4-deoxy-L-threo-5-hexosulose-uronate ketol-isomerase activity"/>
    <property type="evidence" value="ECO:0007669"/>
    <property type="project" value="UniProtKB-UniRule"/>
</dbReference>